<dbReference type="OrthoDB" id="265717at2759"/>
<dbReference type="SUPFAM" id="SSF82199">
    <property type="entry name" value="SET domain"/>
    <property type="match status" value="1"/>
</dbReference>
<dbReference type="PROSITE" id="PS50280">
    <property type="entry name" value="SET"/>
    <property type="match status" value="1"/>
</dbReference>
<dbReference type="Pfam" id="PF00856">
    <property type="entry name" value="SET"/>
    <property type="match status" value="1"/>
</dbReference>
<dbReference type="eggNOG" id="KOG2084">
    <property type="taxonomic scope" value="Eukaryota"/>
</dbReference>
<dbReference type="PANTHER" id="PTHR12197">
    <property type="entry name" value="HISTONE-LYSINE N-METHYLTRANSFERASE SMYD"/>
    <property type="match status" value="1"/>
</dbReference>
<sequence length="184" mass="20728">MTGVGGIVALMDDVSSQEDRLFKANDGLEILLGFSRLTSSQKKSYLELHAYISDQVKTLAEQTGRTWDEISEMDRKILSVHATNSFEDGVFLFGSRFNHSCAPNVAFLYDSNMAKMSFRATSNIPTGEELNISYISLPDLPRSLRKEKLSHWGFICTCLACEDSPRSEQGERRRHELIRVACEP</sequence>
<evidence type="ECO:0000313" key="3">
    <source>
        <dbReference type="Proteomes" id="UP000016922"/>
    </source>
</evidence>
<evidence type="ECO:0000313" key="2">
    <source>
        <dbReference type="EMBL" id="EPE26626.1"/>
    </source>
</evidence>
<dbReference type="Proteomes" id="UP000016922">
    <property type="component" value="Unassembled WGS sequence"/>
</dbReference>
<dbReference type="EMBL" id="KE145370">
    <property type="protein sequence ID" value="EPE26626.1"/>
    <property type="molecule type" value="Genomic_DNA"/>
</dbReference>
<name>S3D3I2_GLAL2</name>
<organism evidence="2 3">
    <name type="scientific">Glarea lozoyensis (strain ATCC 20868 / MF5171)</name>
    <dbReference type="NCBI Taxonomy" id="1116229"/>
    <lineage>
        <taxon>Eukaryota</taxon>
        <taxon>Fungi</taxon>
        <taxon>Dikarya</taxon>
        <taxon>Ascomycota</taxon>
        <taxon>Pezizomycotina</taxon>
        <taxon>Leotiomycetes</taxon>
        <taxon>Helotiales</taxon>
        <taxon>Helotiaceae</taxon>
        <taxon>Glarea</taxon>
    </lineage>
</organism>
<dbReference type="Gene3D" id="2.170.270.10">
    <property type="entry name" value="SET domain"/>
    <property type="match status" value="1"/>
</dbReference>
<protein>
    <submittedName>
        <fullName evidence="2">SET</fullName>
    </submittedName>
</protein>
<dbReference type="RefSeq" id="XP_008085816.1">
    <property type="nucleotide sequence ID" value="XM_008087625.1"/>
</dbReference>
<dbReference type="GeneID" id="19461596"/>
<keyword evidence="3" id="KW-1185">Reference proteome</keyword>
<dbReference type="GO" id="GO:0005634">
    <property type="term" value="C:nucleus"/>
    <property type="evidence" value="ECO:0007669"/>
    <property type="project" value="TreeGrafter"/>
</dbReference>
<evidence type="ECO:0000259" key="1">
    <source>
        <dbReference type="PROSITE" id="PS50280"/>
    </source>
</evidence>
<reference evidence="2 3" key="1">
    <citation type="journal article" date="2013" name="BMC Genomics">
        <title>Genomics-driven discovery of the pneumocandin biosynthetic gene cluster in the fungus Glarea lozoyensis.</title>
        <authorList>
            <person name="Chen L."/>
            <person name="Yue Q."/>
            <person name="Zhang X."/>
            <person name="Xiang M."/>
            <person name="Wang C."/>
            <person name="Li S."/>
            <person name="Che Y."/>
            <person name="Ortiz-Lopez F.J."/>
            <person name="Bills G.F."/>
            <person name="Liu X."/>
            <person name="An Z."/>
        </authorList>
    </citation>
    <scope>NUCLEOTIDE SEQUENCE [LARGE SCALE GENOMIC DNA]</scope>
    <source>
        <strain evidence="3">ATCC 20868 / MF5171</strain>
    </source>
</reference>
<dbReference type="PANTHER" id="PTHR12197:SF251">
    <property type="entry name" value="EG:BACR7C10.4 PROTEIN"/>
    <property type="match status" value="1"/>
</dbReference>
<proteinExistence type="predicted"/>
<dbReference type="InterPro" id="IPR046341">
    <property type="entry name" value="SET_dom_sf"/>
</dbReference>
<dbReference type="KEGG" id="glz:GLAREA_02539"/>
<dbReference type="OMA" id="WDEISEM"/>
<dbReference type="InterPro" id="IPR001214">
    <property type="entry name" value="SET_dom"/>
</dbReference>
<gene>
    <name evidence="2" type="ORF">GLAREA_02539</name>
</gene>
<dbReference type="InterPro" id="IPR050869">
    <property type="entry name" value="H3K4_H4K5_MeTrfase"/>
</dbReference>
<feature type="domain" description="SET" evidence="1">
    <location>
        <begin position="1"/>
        <end position="135"/>
    </location>
</feature>
<dbReference type="CDD" id="cd20071">
    <property type="entry name" value="SET_SMYD"/>
    <property type="match status" value="1"/>
</dbReference>
<dbReference type="HOGENOM" id="CLU_1468282_0_0_1"/>
<accession>S3D3I2</accession>
<dbReference type="AlphaFoldDB" id="S3D3I2"/>